<feature type="chain" id="PRO_5046579591" evidence="1">
    <location>
        <begin position="25"/>
        <end position="89"/>
    </location>
</feature>
<name>A0ABR9DAX0_9GAMM</name>
<dbReference type="EMBL" id="JACXST010000001">
    <property type="protein sequence ID" value="MBD9360225.1"/>
    <property type="molecule type" value="Genomic_DNA"/>
</dbReference>
<sequence length="89" mass="9672">MKTLNTIQLAIVLTAALVSTGVQAHGDRTMSGNFLSSLIAEVVYDDPSFNRGIHGYPHPLAPAVVAEKEMIYVDKAHGQAIYSYPRNTK</sequence>
<reference evidence="2 3" key="1">
    <citation type="submission" date="2020-09" db="EMBL/GenBank/DDBJ databases">
        <title>Methylomonas albis sp. nov. and Methylomonas fluvii sp. nov.: Two cold-adapted methanotrophs from the River Elbe and an amended description of Methylovulum psychrotolerans strain Eb1.</title>
        <authorList>
            <person name="Bussmann I.K."/>
            <person name="Klings K.-W."/>
            <person name="Warnstedt J."/>
            <person name="Hoppert M."/>
            <person name="Saborowski A."/>
            <person name="Horn F."/>
            <person name="Liebner S."/>
        </authorList>
    </citation>
    <scope>NUCLEOTIDE SEQUENCE [LARGE SCALE GENOMIC DNA]</scope>
    <source>
        <strain evidence="2 3">EbB</strain>
    </source>
</reference>
<evidence type="ECO:0000313" key="3">
    <source>
        <dbReference type="Proteomes" id="UP000641152"/>
    </source>
</evidence>
<proteinExistence type="predicted"/>
<gene>
    <name evidence="2" type="ORF">EBB_06695</name>
</gene>
<comment type="caution">
    <text evidence="2">The sequence shown here is derived from an EMBL/GenBank/DDBJ whole genome shotgun (WGS) entry which is preliminary data.</text>
</comment>
<evidence type="ECO:0000313" key="2">
    <source>
        <dbReference type="EMBL" id="MBD9360225.1"/>
    </source>
</evidence>
<dbReference type="Proteomes" id="UP000641152">
    <property type="component" value="Unassembled WGS sequence"/>
</dbReference>
<dbReference type="RefSeq" id="WP_192393003.1">
    <property type="nucleotide sequence ID" value="NZ_CAJHIU010000001.1"/>
</dbReference>
<organism evidence="2 3">
    <name type="scientific">Methylomonas fluvii</name>
    <dbReference type="NCBI Taxonomy" id="1854564"/>
    <lineage>
        <taxon>Bacteria</taxon>
        <taxon>Pseudomonadati</taxon>
        <taxon>Pseudomonadota</taxon>
        <taxon>Gammaproteobacteria</taxon>
        <taxon>Methylococcales</taxon>
        <taxon>Methylococcaceae</taxon>
        <taxon>Methylomonas</taxon>
    </lineage>
</organism>
<accession>A0ABR9DAX0</accession>
<keyword evidence="3" id="KW-1185">Reference proteome</keyword>
<protein>
    <submittedName>
        <fullName evidence="2">Uncharacterized protein</fullName>
    </submittedName>
</protein>
<feature type="signal peptide" evidence="1">
    <location>
        <begin position="1"/>
        <end position="24"/>
    </location>
</feature>
<keyword evidence="1" id="KW-0732">Signal</keyword>
<evidence type="ECO:0000256" key="1">
    <source>
        <dbReference type="SAM" id="SignalP"/>
    </source>
</evidence>